<keyword evidence="2" id="KW-1185">Reference proteome</keyword>
<reference evidence="1 2" key="1">
    <citation type="journal article" date="2011" name="Science">
        <title>The Selaginella genome identifies genetic changes associated with the evolution of vascular plants.</title>
        <authorList>
            <person name="Banks J.A."/>
            <person name="Nishiyama T."/>
            <person name="Hasebe M."/>
            <person name="Bowman J.L."/>
            <person name="Gribskov M."/>
            <person name="dePamphilis C."/>
            <person name="Albert V.A."/>
            <person name="Aono N."/>
            <person name="Aoyama T."/>
            <person name="Ambrose B.A."/>
            <person name="Ashton N.W."/>
            <person name="Axtell M.J."/>
            <person name="Barker E."/>
            <person name="Barker M.S."/>
            <person name="Bennetzen J.L."/>
            <person name="Bonawitz N.D."/>
            <person name="Chapple C."/>
            <person name="Cheng C."/>
            <person name="Correa L.G."/>
            <person name="Dacre M."/>
            <person name="DeBarry J."/>
            <person name="Dreyer I."/>
            <person name="Elias M."/>
            <person name="Engstrom E.M."/>
            <person name="Estelle M."/>
            <person name="Feng L."/>
            <person name="Finet C."/>
            <person name="Floyd S.K."/>
            <person name="Frommer W.B."/>
            <person name="Fujita T."/>
            <person name="Gramzow L."/>
            <person name="Gutensohn M."/>
            <person name="Harholt J."/>
            <person name="Hattori M."/>
            <person name="Heyl A."/>
            <person name="Hirai T."/>
            <person name="Hiwatashi Y."/>
            <person name="Ishikawa M."/>
            <person name="Iwata M."/>
            <person name="Karol K.G."/>
            <person name="Koehler B."/>
            <person name="Kolukisaoglu U."/>
            <person name="Kubo M."/>
            <person name="Kurata T."/>
            <person name="Lalonde S."/>
            <person name="Li K."/>
            <person name="Li Y."/>
            <person name="Litt A."/>
            <person name="Lyons E."/>
            <person name="Manning G."/>
            <person name="Maruyama T."/>
            <person name="Michael T.P."/>
            <person name="Mikami K."/>
            <person name="Miyazaki S."/>
            <person name="Morinaga S."/>
            <person name="Murata T."/>
            <person name="Mueller-Roeber B."/>
            <person name="Nelson D.R."/>
            <person name="Obara M."/>
            <person name="Oguri Y."/>
            <person name="Olmstead R.G."/>
            <person name="Onodera N."/>
            <person name="Petersen B.L."/>
            <person name="Pils B."/>
            <person name="Prigge M."/>
            <person name="Rensing S.A."/>
            <person name="Riano-Pachon D.M."/>
            <person name="Roberts A.W."/>
            <person name="Sato Y."/>
            <person name="Scheller H.V."/>
            <person name="Schulz B."/>
            <person name="Schulz C."/>
            <person name="Shakirov E.V."/>
            <person name="Shibagaki N."/>
            <person name="Shinohara N."/>
            <person name="Shippen D.E."/>
            <person name="Soerensen I."/>
            <person name="Sotooka R."/>
            <person name="Sugimoto N."/>
            <person name="Sugita M."/>
            <person name="Sumikawa N."/>
            <person name="Tanurdzic M."/>
            <person name="Theissen G."/>
            <person name="Ulvskov P."/>
            <person name="Wakazuki S."/>
            <person name="Weng J.K."/>
            <person name="Willats W.W."/>
            <person name="Wipf D."/>
            <person name="Wolf P.G."/>
            <person name="Yang L."/>
            <person name="Zimmer A.D."/>
            <person name="Zhu Q."/>
            <person name="Mitros T."/>
            <person name="Hellsten U."/>
            <person name="Loque D."/>
            <person name="Otillar R."/>
            <person name="Salamov A."/>
            <person name="Schmutz J."/>
            <person name="Shapiro H."/>
            <person name="Lindquist E."/>
            <person name="Lucas S."/>
            <person name="Rokhsar D."/>
            <person name="Grigoriev I.V."/>
        </authorList>
    </citation>
    <scope>NUCLEOTIDE SEQUENCE [LARGE SCALE GENOMIC DNA]</scope>
</reference>
<name>D8SSA4_SELML</name>
<dbReference type="FunCoup" id="D8SSA4">
    <property type="interactions" value="1453"/>
</dbReference>
<sequence length="267" mass="30144">MISKFFLSASYNSQRSTIYQKMADEGRAFLAGGETTQSLKISDIFSFDNGKIHPIHKLAEPPVRAAVLYLPQKFSRVISEIITETLGSHSSGKSPIWYQNPEMYHFSLYHASHHLEPVPASKSEIARELEAVDQVARSCSPLRIQLERVVLTCTGALIGCWQVLEGTDPLVIRERLKNKLPNAPKKQLYDQLILHSSFARILPPTANETKKDNRMTTELLEQLVMDLNKALQNFEADIKELWFVEELDILALALQGRVKTHKFSLGG</sequence>
<organism evidence="2">
    <name type="scientific">Selaginella moellendorffii</name>
    <name type="common">Spikemoss</name>
    <dbReference type="NCBI Taxonomy" id="88036"/>
    <lineage>
        <taxon>Eukaryota</taxon>
        <taxon>Viridiplantae</taxon>
        <taxon>Streptophyta</taxon>
        <taxon>Embryophyta</taxon>
        <taxon>Tracheophyta</taxon>
        <taxon>Lycopodiopsida</taxon>
        <taxon>Selaginellales</taxon>
        <taxon>Selaginellaceae</taxon>
        <taxon>Selaginella</taxon>
    </lineage>
</organism>
<evidence type="ECO:0000313" key="2">
    <source>
        <dbReference type="Proteomes" id="UP000001514"/>
    </source>
</evidence>
<dbReference type="Gramene" id="EFJ12704">
    <property type="protein sequence ID" value="EFJ12704"/>
    <property type="gene ID" value="SELMODRAFT_123721"/>
</dbReference>
<protein>
    <submittedName>
        <fullName evidence="1">Uncharacterized protein</fullName>
    </submittedName>
</protein>
<accession>D8SSA4</accession>
<dbReference type="Proteomes" id="UP000001514">
    <property type="component" value="Unassembled WGS sequence"/>
</dbReference>
<dbReference type="OMA" id="FFHELVI"/>
<dbReference type="InParanoid" id="D8SSA4"/>
<proteinExistence type="predicted"/>
<evidence type="ECO:0000313" key="1">
    <source>
        <dbReference type="EMBL" id="EFJ12704.1"/>
    </source>
</evidence>
<dbReference type="KEGG" id="smo:SELMODRAFT_123721"/>
<dbReference type="AlphaFoldDB" id="D8SSA4"/>
<dbReference type="PANTHER" id="PTHR37204:SF1">
    <property type="entry name" value="TRANSMEMBRANE PROTEIN"/>
    <property type="match status" value="1"/>
</dbReference>
<dbReference type="PANTHER" id="PTHR37204">
    <property type="entry name" value="TRANSMEMBRANE PROTEIN"/>
    <property type="match status" value="1"/>
</dbReference>
<gene>
    <name evidence="1" type="ORF">SELMODRAFT_123721</name>
</gene>
<dbReference type="HOGENOM" id="CLU_069933_1_0_1"/>
<dbReference type="EMBL" id="GL377637">
    <property type="protein sequence ID" value="EFJ12704.1"/>
    <property type="molecule type" value="Genomic_DNA"/>
</dbReference>
<dbReference type="eggNOG" id="ENOG502QQ1I">
    <property type="taxonomic scope" value="Eukaryota"/>
</dbReference>